<name>A0A4R0S6R7_BIFLL</name>
<sequence length="161" mass="18352">MQPIQDITDARKTYTLYECEKCRSLRLERSGKPITKCAYCDNLSLKQRFLSALISIVHEATYKIPNPNNTGIVQNKADTKLPGSVVQVFVDNPKTYYTTKIQLGTTSIDYSYDCTSGDIRIVAKNWDPFDLENADLGTGWHIRLLVQTWRNEIAKRMELAA</sequence>
<evidence type="ECO:0000313" key="3">
    <source>
        <dbReference type="EMBL" id="TCE40867.1"/>
    </source>
</evidence>
<dbReference type="RefSeq" id="WP_131211835.1">
    <property type="nucleotide sequence ID" value="NZ_SHPM01000021.1"/>
</dbReference>
<gene>
    <name evidence="1" type="ORF">MCC10002_1010</name>
    <name evidence="2" type="ORF">MCC10015_0065</name>
    <name evidence="3" type="ORF">MCC10043_1020</name>
</gene>
<evidence type="ECO:0000313" key="6">
    <source>
        <dbReference type="Proteomes" id="UP000293701"/>
    </source>
</evidence>
<accession>A0A4R0S6R7</accession>
<dbReference type="Proteomes" id="UP000292260">
    <property type="component" value="Unassembled WGS sequence"/>
</dbReference>
<dbReference type="EMBL" id="SHQU01000023">
    <property type="protein sequence ID" value="TCE40867.1"/>
    <property type="molecule type" value="Genomic_DNA"/>
</dbReference>
<dbReference type="EMBL" id="SHPM01000021">
    <property type="protein sequence ID" value="TCD74339.1"/>
    <property type="molecule type" value="Genomic_DNA"/>
</dbReference>
<dbReference type="EMBL" id="SHPX01000002">
    <property type="protein sequence ID" value="TCD98793.1"/>
    <property type="molecule type" value="Genomic_DNA"/>
</dbReference>
<evidence type="ECO:0000313" key="4">
    <source>
        <dbReference type="Proteomes" id="UP000292260"/>
    </source>
</evidence>
<evidence type="ECO:0000313" key="1">
    <source>
        <dbReference type="EMBL" id="TCD74339.1"/>
    </source>
</evidence>
<reference evidence="1" key="2">
    <citation type="submission" date="2019-02" db="EMBL/GenBank/DDBJ databases">
        <authorList>
            <person name="Odamaki T."/>
        </authorList>
    </citation>
    <scope>NUCLEOTIDE SEQUENCE</scope>
    <source>
        <strain evidence="1">MCC10002</strain>
        <strain evidence="2">MCC10015</strain>
        <strain evidence="3">MCC10043</strain>
    </source>
</reference>
<evidence type="ECO:0000313" key="2">
    <source>
        <dbReference type="EMBL" id="TCD98793.1"/>
    </source>
</evidence>
<organism evidence="1 6">
    <name type="scientific">Bifidobacterium longum subsp. longum</name>
    <dbReference type="NCBI Taxonomy" id="1679"/>
    <lineage>
        <taxon>Bacteria</taxon>
        <taxon>Bacillati</taxon>
        <taxon>Actinomycetota</taxon>
        <taxon>Actinomycetes</taxon>
        <taxon>Bifidobacteriales</taxon>
        <taxon>Bifidobacteriaceae</taxon>
        <taxon>Bifidobacterium</taxon>
    </lineage>
</organism>
<protein>
    <submittedName>
        <fullName evidence="1">Uncharacterized protein</fullName>
    </submittedName>
</protein>
<comment type="caution">
    <text evidence="1">The sequence shown here is derived from an EMBL/GenBank/DDBJ whole genome shotgun (WGS) entry which is preliminary data.</text>
</comment>
<dbReference type="Proteomes" id="UP000293441">
    <property type="component" value="Unassembled WGS sequence"/>
</dbReference>
<proteinExistence type="predicted"/>
<dbReference type="AlphaFoldDB" id="A0A4R0S6R7"/>
<reference evidence="4 5" key="1">
    <citation type="journal article" date="2018" name="Sci. Rep.">
        <title>Genomic diversity and distribution of Bifidobacterium longum subsp. longum across the human lifespan.</title>
        <authorList>
            <person name="Odamaki T."/>
            <person name="Bottacini F."/>
            <person name="Kato K."/>
            <person name="Mitsuyama E."/>
            <person name="Yoshida K."/>
            <person name="Horigome A."/>
            <person name="Xiao J.Z."/>
            <person name="van Sinderen D."/>
        </authorList>
    </citation>
    <scope>NUCLEOTIDE SEQUENCE [LARGE SCALE GENOMIC DNA]</scope>
    <source>
        <strain evidence="1 6">MCC10002</strain>
        <strain evidence="2 5">MCC10015</strain>
        <strain evidence="3 4">MCC10043</strain>
    </source>
</reference>
<dbReference type="Proteomes" id="UP000293701">
    <property type="component" value="Unassembled WGS sequence"/>
</dbReference>
<evidence type="ECO:0000313" key="5">
    <source>
        <dbReference type="Proteomes" id="UP000293441"/>
    </source>
</evidence>